<proteinExistence type="inferred from homology"/>
<evidence type="ECO:0000256" key="6">
    <source>
        <dbReference type="ARBA" id="ARBA00022719"/>
    </source>
</evidence>
<evidence type="ECO:0000256" key="7">
    <source>
        <dbReference type="ARBA" id="ARBA00022967"/>
    </source>
</evidence>
<comment type="caution">
    <text evidence="11">Lacks conserved residue(s) required for the propagation of feature annotation.</text>
</comment>
<keyword evidence="4 11" id="KW-1003">Cell membrane</keyword>
<dbReference type="GO" id="GO:0005886">
    <property type="term" value="C:plasma membrane"/>
    <property type="evidence" value="ECO:0007669"/>
    <property type="project" value="UniProtKB-SubCell"/>
</dbReference>
<comment type="subunit">
    <text evidence="11">NDH-1 is composed of 14 different subunits. Subunits NuoA, H, J, K, L, M, N constitute the membrane sector of the complex.</text>
</comment>
<dbReference type="GO" id="GO:0030964">
    <property type="term" value="C:NADH dehydrogenase complex"/>
    <property type="evidence" value="ECO:0007669"/>
    <property type="project" value="TreeGrafter"/>
</dbReference>
<accession>A0A0S2IRH9</accession>
<comment type="subcellular location">
    <subcellularLocation>
        <location evidence="11 12">Cell membrane</location>
        <topology evidence="11 12">Multi-pass membrane protein</topology>
    </subcellularLocation>
    <subcellularLocation>
        <location evidence="1">Membrane</location>
        <topology evidence="1">Multi-pass membrane protein</topology>
    </subcellularLocation>
</comment>
<evidence type="ECO:0000256" key="2">
    <source>
        <dbReference type="ARBA" id="ARBA00008472"/>
    </source>
</evidence>
<evidence type="ECO:0000313" key="13">
    <source>
        <dbReference type="EMBL" id="ALO26266.1"/>
    </source>
</evidence>
<comment type="similarity">
    <text evidence="2 11 12">Belongs to the complex I subunit 3 family.</text>
</comment>
<evidence type="ECO:0000256" key="5">
    <source>
        <dbReference type="ARBA" id="ARBA00022692"/>
    </source>
</evidence>
<dbReference type="EMBL" id="CP012029">
    <property type="protein sequence ID" value="ALO26266.1"/>
    <property type="molecule type" value="Genomic_DNA"/>
</dbReference>
<feature type="transmembrane region" description="Helical" evidence="11">
    <location>
        <begin position="210"/>
        <end position="232"/>
    </location>
</feature>
<keyword evidence="11" id="KW-0830">Ubiquinone</keyword>
<keyword evidence="8 11" id="KW-1133">Transmembrane helix</keyword>
<dbReference type="Proteomes" id="UP000058857">
    <property type="component" value="Chromosome 1"/>
</dbReference>
<dbReference type="HAMAP" id="MF_01394">
    <property type="entry name" value="NDH1_NuoA"/>
    <property type="match status" value="1"/>
</dbReference>
<dbReference type="EC" id="7.1.1.-" evidence="11"/>
<keyword evidence="5 11" id="KW-0812">Transmembrane</keyword>
<dbReference type="AlphaFoldDB" id="A0A0S2IRH9"/>
<evidence type="ECO:0000313" key="14">
    <source>
        <dbReference type="Proteomes" id="UP000058857"/>
    </source>
</evidence>
<dbReference type="PATRIC" id="fig|280505.15.peg.1950"/>
<sequence>MDKSFSLLRFITTSCQIYHLSIRFLSSGFEIFGFGLKSQFRIFRIYHKIRFLLRKDTNCKMRGVVLSKVPAIVLLEILSFFGNLLSLISILRGFVIFYGEFFLIESNLKSGGSALGSGERDAETLDQKTIRLNFRLTGYVQTGTLIGAMDSAPEHLGPLLIQFLFGVGFSALILTLAILIGPKKKSKPQDAFECGVQYYGDARGLFNIKFYLVAVLFILFDIEAVFLFPYAVNLIGFKNAGLGFFLVFEMFVFVLTLVVGLYYIWKKGALEWD</sequence>
<keyword evidence="9 11" id="KW-0520">NAD</keyword>
<name>A0A0S2IRH9_LEPBO</name>
<keyword evidence="6 11" id="KW-0874">Quinone</keyword>
<dbReference type="Gene3D" id="1.20.58.1610">
    <property type="entry name" value="NADH:ubiquinone/plastoquinone oxidoreductase, chain 3"/>
    <property type="match status" value="1"/>
</dbReference>
<organism evidence="13">
    <name type="scientific">Leptospira borgpetersenii serovar Ballum</name>
    <dbReference type="NCBI Taxonomy" id="280505"/>
    <lineage>
        <taxon>Bacteria</taxon>
        <taxon>Pseudomonadati</taxon>
        <taxon>Spirochaetota</taxon>
        <taxon>Spirochaetia</taxon>
        <taxon>Leptospirales</taxon>
        <taxon>Leptospiraceae</taxon>
        <taxon>Leptospira</taxon>
    </lineage>
</organism>
<dbReference type="PANTHER" id="PTHR11058">
    <property type="entry name" value="NADH-UBIQUINONE OXIDOREDUCTASE CHAIN 3"/>
    <property type="match status" value="1"/>
</dbReference>
<keyword evidence="3 11" id="KW-0813">Transport</keyword>
<keyword evidence="10 11" id="KW-0472">Membrane</keyword>
<dbReference type="GO" id="GO:0048038">
    <property type="term" value="F:quinone binding"/>
    <property type="evidence" value="ECO:0007669"/>
    <property type="project" value="UniProtKB-KW"/>
</dbReference>
<dbReference type="GO" id="GO:0008137">
    <property type="term" value="F:NADH dehydrogenase (ubiquinone) activity"/>
    <property type="evidence" value="ECO:0007669"/>
    <property type="project" value="InterPro"/>
</dbReference>
<feature type="transmembrane region" description="Helical" evidence="11">
    <location>
        <begin position="71"/>
        <end position="98"/>
    </location>
</feature>
<gene>
    <name evidence="11" type="primary">nuoA</name>
    <name evidence="13" type="ORF">LBBP_01991</name>
</gene>
<evidence type="ECO:0000256" key="10">
    <source>
        <dbReference type="ARBA" id="ARBA00023136"/>
    </source>
</evidence>
<comment type="catalytic activity">
    <reaction evidence="11 12">
        <text>a quinone + NADH + 5 H(+)(in) = a quinol + NAD(+) + 4 H(+)(out)</text>
        <dbReference type="Rhea" id="RHEA:57888"/>
        <dbReference type="ChEBI" id="CHEBI:15378"/>
        <dbReference type="ChEBI" id="CHEBI:24646"/>
        <dbReference type="ChEBI" id="CHEBI:57540"/>
        <dbReference type="ChEBI" id="CHEBI:57945"/>
        <dbReference type="ChEBI" id="CHEBI:132124"/>
    </reaction>
</comment>
<evidence type="ECO:0000256" key="12">
    <source>
        <dbReference type="RuleBase" id="RU003639"/>
    </source>
</evidence>
<evidence type="ECO:0000256" key="11">
    <source>
        <dbReference type="HAMAP-Rule" id="MF_01394"/>
    </source>
</evidence>
<keyword evidence="7 11" id="KW-1278">Translocase</keyword>
<protein>
    <recommendedName>
        <fullName evidence="11">NADH-quinone oxidoreductase subunit A</fullName>
        <ecNumber evidence="11">7.1.1.-</ecNumber>
    </recommendedName>
    <alternativeName>
        <fullName evidence="11">NADH dehydrogenase I subunit A</fullName>
    </alternativeName>
    <alternativeName>
        <fullName evidence="11">NDH-1 subunit A</fullName>
    </alternativeName>
    <alternativeName>
        <fullName evidence="11">NUO1</fullName>
    </alternativeName>
</protein>
<feature type="transmembrane region" description="Helical" evidence="11">
    <location>
        <begin position="159"/>
        <end position="180"/>
    </location>
</feature>
<evidence type="ECO:0000256" key="9">
    <source>
        <dbReference type="ARBA" id="ARBA00023027"/>
    </source>
</evidence>
<comment type="function">
    <text evidence="11">NDH-1 shuttles electrons from NADH, via FMN and iron-sulfur (Fe-S) centers, to quinones in the respiratory chain. The immediate electron acceptor for the enzyme in this species is believed to be ubiquinone. Couples the redox reaction to proton translocation (for every two electrons transferred, four hydrogen ions are translocated across the cytoplasmic membrane), and thus conserves the redox energy in a proton gradient.</text>
</comment>
<feature type="transmembrane region" description="Helical" evidence="11">
    <location>
        <begin position="244"/>
        <end position="265"/>
    </location>
</feature>
<reference evidence="13 14" key="1">
    <citation type="journal article" date="2015" name="PLoS Negl. Trop. Dis.">
        <title>Distribution of Plasmids in Distinct Leptospira Pathogenic Species.</title>
        <authorList>
            <person name="Wang Y."/>
            <person name="Zhuang X."/>
            <person name="Zhong Y."/>
            <person name="Zhang C."/>
            <person name="Zhang Y."/>
            <person name="Zeng L."/>
            <person name="Zhu Y."/>
            <person name="He P."/>
            <person name="Dong K."/>
            <person name="Pal U."/>
            <person name="Guo X."/>
            <person name="Qin J."/>
        </authorList>
    </citation>
    <scope>NUCLEOTIDE SEQUENCE [LARGE SCALE GENOMIC DNA]</scope>
    <source>
        <strain evidence="13 14">56604</strain>
    </source>
</reference>
<dbReference type="Pfam" id="PF00507">
    <property type="entry name" value="Oxidored_q4"/>
    <property type="match status" value="1"/>
</dbReference>
<evidence type="ECO:0000256" key="4">
    <source>
        <dbReference type="ARBA" id="ARBA00022475"/>
    </source>
</evidence>
<dbReference type="InterPro" id="IPR000440">
    <property type="entry name" value="NADH_UbQ/plastoQ_OxRdtase_su3"/>
</dbReference>
<dbReference type="InterPro" id="IPR023043">
    <property type="entry name" value="NAD(P)H_OxRDtase_bac/plastid"/>
</dbReference>
<dbReference type="GO" id="GO:0050136">
    <property type="term" value="F:NADH dehydrogenase (quinone) (non-electrogenic) activity"/>
    <property type="evidence" value="ECO:0007669"/>
    <property type="project" value="UniProtKB-UniRule"/>
</dbReference>
<evidence type="ECO:0000256" key="1">
    <source>
        <dbReference type="ARBA" id="ARBA00004141"/>
    </source>
</evidence>
<evidence type="ECO:0000256" key="3">
    <source>
        <dbReference type="ARBA" id="ARBA00022448"/>
    </source>
</evidence>
<evidence type="ECO:0000256" key="8">
    <source>
        <dbReference type="ARBA" id="ARBA00022989"/>
    </source>
</evidence>
<dbReference type="InterPro" id="IPR038430">
    <property type="entry name" value="NDAH_ubi_oxred_su3_sf"/>
</dbReference>
<dbReference type="PANTHER" id="PTHR11058:SF22">
    <property type="entry name" value="NADH-QUINONE OXIDOREDUCTASE SUBUNIT A"/>
    <property type="match status" value="1"/>
</dbReference>